<organism evidence="3 4">
    <name type="scientific">Durusdinium trenchii</name>
    <dbReference type="NCBI Taxonomy" id="1381693"/>
    <lineage>
        <taxon>Eukaryota</taxon>
        <taxon>Sar</taxon>
        <taxon>Alveolata</taxon>
        <taxon>Dinophyceae</taxon>
        <taxon>Suessiales</taxon>
        <taxon>Symbiodiniaceae</taxon>
        <taxon>Durusdinium</taxon>
    </lineage>
</organism>
<name>A0ABP0PBA7_9DINO</name>
<proteinExistence type="predicted"/>
<evidence type="ECO:0000256" key="2">
    <source>
        <dbReference type="SAM" id="MobiDB-lite"/>
    </source>
</evidence>
<keyword evidence="4" id="KW-1185">Reference proteome</keyword>
<reference evidence="3 4" key="1">
    <citation type="submission" date="2024-02" db="EMBL/GenBank/DDBJ databases">
        <authorList>
            <person name="Chen Y."/>
            <person name="Shah S."/>
            <person name="Dougan E. K."/>
            <person name="Thang M."/>
            <person name="Chan C."/>
        </authorList>
    </citation>
    <scope>NUCLEOTIDE SEQUENCE [LARGE SCALE GENOMIC DNA]</scope>
</reference>
<dbReference type="Proteomes" id="UP001642464">
    <property type="component" value="Unassembled WGS sequence"/>
</dbReference>
<dbReference type="EMBL" id="CAXAMM010034481">
    <property type="protein sequence ID" value="CAK9072951.1"/>
    <property type="molecule type" value="Genomic_DNA"/>
</dbReference>
<feature type="coiled-coil region" evidence="1">
    <location>
        <begin position="97"/>
        <end position="124"/>
    </location>
</feature>
<evidence type="ECO:0000313" key="3">
    <source>
        <dbReference type="EMBL" id="CAK9072951.1"/>
    </source>
</evidence>
<feature type="compositionally biased region" description="Low complexity" evidence="2">
    <location>
        <begin position="13"/>
        <end position="23"/>
    </location>
</feature>
<gene>
    <name evidence="3" type="ORF">SCF082_LOCUS35807</name>
</gene>
<feature type="non-terminal residue" evidence="3">
    <location>
        <position position="163"/>
    </location>
</feature>
<comment type="caution">
    <text evidence="3">The sequence shown here is derived from an EMBL/GenBank/DDBJ whole genome shotgun (WGS) entry which is preliminary data.</text>
</comment>
<keyword evidence="3" id="KW-0547">Nucleotide-binding</keyword>
<keyword evidence="3" id="KW-0347">Helicase</keyword>
<keyword evidence="1" id="KW-0175">Coiled coil</keyword>
<feature type="non-terminal residue" evidence="3">
    <location>
        <position position="1"/>
    </location>
</feature>
<sequence length="163" mass="17799">LEALQRGEGGPAPNGAPSPSRGATRARPSPFIGARKVRPLVGAAELAALQVEDEVVVASSPLAPTQVEQEEGLRVLADLSDSELGKLCRGQVPHVQRELERQLVARAQQRKKVYEEAAQQGRRKAAHFRRRVELKLLKEAGAQGPTETGVFEPFQRRAERLNT</sequence>
<keyword evidence="3" id="KW-0378">Hydrolase</keyword>
<keyword evidence="3" id="KW-0067">ATP-binding</keyword>
<evidence type="ECO:0000313" key="4">
    <source>
        <dbReference type="Proteomes" id="UP001642464"/>
    </source>
</evidence>
<protein>
    <submittedName>
        <fullName evidence="3">DEAD-box ATP-dependent RNA helicase 35</fullName>
    </submittedName>
</protein>
<dbReference type="GO" id="GO:0004386">
    <property type="term" value="F:helicase activity"/>
    <property type="evidence" value="ECO:0007669"/>
    <property type="project" value="UniProtKB-KW"/>
</dbReference>
<evidence type="ECO:0000256" key="1">
    <source>
        <dbReference type="SAM" id="Coils"/>
    </source>
</evidence>
<feature type="region of interest" description="Disordered" evidence="2">
    <location>
        <begin position="1"/>
        <end position="30"/>
    </location>
</feature>
<accession>A0ABP0PBA7</accession>